<name>A0A2I0T7K3_LIMLA</name>
<sequence>MEQQKVKNNDYDTWLQEFKEKTVEVLKQQTITTELPDSALKLKEAEEAQSTLQAECEQYRAILAETEGMLRNLQKSVEEEEQVWKAKLTASEEELQKVRQQLSEMKSHVQDGEVVGLQADPSEPAPLEERLEKEKKLTKDLGQAATKLQELLKVTQDQLAKERETVKKLKEQLQETGEEDSSKEGTSV</sequence>
<feature type="coiled-coil region" evidence="1">
    <location>
        <begin position="42"/>
        <end position="108"/>
    </location>
</feature>
<dbReference type="PANTHER" id="PTHR18939:SF4">
    <property type="entry name" value="RIBOSOME-BINDING PROTEIN 1"/>
    <property type="match status" value="1"/>
</dbReference>
<keyword evidence="1" id="KW-0175">Coiled coil</keyword>
<accession>A0A2I0T7K3</accession>
<dbReference type="OrthoDB" id="6410656at2759"/>
<dbReference type="PANTHER" id="PTHR18939">
    <property type="entry name" value="RIBOSOME BINDING PROTEIN-1"/>
    <property type="match status" value="1"/>
</dbReference>
<evidence type="ECO:0000313" key="3">
    <source>
        <dbReference type="Proteomes" id="UP000233556"/>
    </source>
</evidence>
<dbReference type="InterPro" id="IPR040248">
    <property type="entry name" value="RRBP1"/>
</dbReference>
<feature type="coiled-coil region" evidence="1">
    <location>
        <begin position="145"/>
        <end position="179"/>
    </location>
</feature>
<gene>
    <name evidence="2" type="ORF">llap_19938</name>
</gene>
<protein>
    <recommendedName>
        <fullName evidence="4">Ribosome-binding protein 1</fullName>
    </recommendedName>
</protein>
<dbReference type="AlphaFoldDB" id="A0A2I0T7K3"/>
<dbReference type="GO" id="GO:0005789">
    <property type="term" value="C:endoplasmic reticulum membrane"/>
    <property type="evidence" value="ECO:0007669"/>
    <property type="project" value="TreeGrafter"/>
</dbReference>
<reference evidence="3" key="2">
    <citation type="submission" date="2017-12" db="EMBL/GenBank/DDBJ databases">
        <title>Genome sequence of the Bar-tailed Godwit (Limosa lapponica baueri).</title>
        <authorList>
            <person name="Lima N.C.B."/>
            <person name="Parody-Merino A.M."/>
            <person name="Battley P.F."/>
            <person name="Fidler A.E."/>
            <person name="Prosdocimi F."/>
        </authorList>
    </citation>
    <scope>NUCLEOTIDE SEQUENCE [LARGE SCALE GENOMIC DNA]</scope>
</reference>
<evidence type="ECO:0000256" key="1">
    <source>
        <dbReference type="SAM" id="Coils"/>
    </source>
</evidence>
<reference evidence="3" key="1">
    <citation type="submission" date="2017-11" db="EMBL/GenBank/DDBJ databases">
        <authorList>
            <person name="Lima N.C."/>
            <person name="Parody-Merino A.M."/>
            <person name="Battley P.F."/>
            <person name="Fidler A.E."/>
            <person name="Prosdocimi F."/>
        </authorList>
    </citation>
    <scope>NUCLEOTIDE SEQUENCE [LARGE SCALE GENOMIC DNA]</scope>
</reference>
<evidence type="ECO:0000313" key="2">
    <source>
        <dbReference type="EMBL" id="PKU29758.1"/>
    </source>
</evidence>
<dbReference type="Proteomes" id="UP000233556">
    <property type="component" value="Unassembled WGS sequence"/>
</dbReference>
<organism evidence="2 3">
    <name type="scientific">Limosa lapponica baueri</name>
    <dbReference type="NCBI Taxonomy" id="1758121"/>
    <lineage>
        <taxon>Eukaryota</taxon>
        <taxon>Metazoa</taxon>
        <taxon>Chordata</taxon>
        <taxon>Craniata</taxon>
        <taxon>Vertebrata</taxon>
        <taxon>Euteleostomi</taxon>
        <taxon>Archelosauria</taxon>
        <taxon>Archosauria</taxon>
        <taxon>Dinosauria</taxon>
        <taxon>Saurischia</taxon>
        <taxon>Theropoda</taxon>
        <taxon>Coelurosauria</taxon>
        <taxon>Aves</taxon>
        <taxon>Neognathae</taxon>
        <taxon>Neoaves</taxon>
        <taxon>Charadriiformes</taxon>
        <taxon>Scolopacidae</taxon>
        <taxon>Limosa</taxon>
    </lineage>
</organism>
<proteinExistence type="predicted"/>
<dbReference type="EMBL" id="KZ516297">
    <property type="protein sequence ID" value="PKU29758.1"/>
    <property type="molecule type" value="Genomic_DNA"/>
</dbReference>
<keyword evidence="3" id="KW-1185">Reference proteome</keyword>
<evidence type="ECO:0008006" key="4">
    <source>
        <dbReference type="Google" id="ProtNLM"/>
    </source>
</evidence>